<protein>
    <submittedName>
        <fullName evidence="1">Uncharacterized protein</fullName>
    </submittedName>
</protein>
<evidence type="ECO:0000313" key="2">
    <source>
        <dbReference type="Proteomes" id="UP000309668"/>
    </source>
</evidence>
<dbReference type="AlphaFoldDB" id="A0A5S3PA18"/>
<sequence>MGKPSINGPDNTLKTLDEGLKVDPDAYNLVAKSARLLGIQLIESNFSISPLYFEETSGKAPSIEISDVHESFDFEKGVATCIFQFETFEKRGRKKAFSLKDKFVVYYRIDCDCDELHATSFARRTGLMAVYPYFRAHLAQTSSLANADVPILPTIASMPLKPKRKN</sequence>
<reference evidence="1 2" key="1">
    <citation type="submission" date="2019-05" db="EMBL/GenBank/DDBJ databases">
        <title>Erythrobacter marisflavi sp. nov., isolated from isolated from water of an estuary environment.</title>
        <authorList>
            <person name="Yoon J.-H."/>
        </authorList>
    </citation>
    <scope>NUCLEOTIDE SEQUENCE [LARGE SCALE GENOMIC DNA]</scope>
    <source>
        <strain evidence="1 2">KEM-5</strain>
    </source>
</reference>
<dbReference type="EMBL" id="VCAO01000001">
    <property type="protein sequence ID" value="TMM50193.1"/>
    <property type="molecule type" value="Genomic_DNA"/>
</dbReference>
<proteinExistence type="predicted"/>
<accession>A0A5S3PA18</accession>
<dbReference type="Proteomes" id="UP000309668">
    <property type="component" value="Unassembled WGS sequence"/>
</dbReference>
<evidence type="ECO:0000313" key="1">
    <source>
        <dbReference type="EMBL" id="TMM50193.1"/>
    </source>
</evidence>
<dbReference type="OrthoDB" id="7858896at2"/>
<organism evidence="1 2">
    <name type="scientific">Qipengyuania marisflavi</name>
    <dbReference type="NCBI Taxonomy" id="2486356"/>
    <lineage>
        <taxon>Bacteria</taxon>
        <taxon>Pseudomonadati</taxon>
        <taxon>Pseudomonadota</taxon>
        <taxon>Alphaproteobacteria</taxon>
        <taxon>Sphingomonadales</taxon>
        <taxon>Erythrobacteraceae</taxon>
        <taxon>Qipengyuania</taxon>
    </lineage>
</organism>
<name>A0A5S3PA18_9SPHN</name>
<dbReference type="RefSeq" id="WP_138615780.1">
    <property type="nucleotide sequence ID" value="NZ_VCAO01000001.1"/>
</dbReference>
<dbReference type="Gene3D" id="3.10.420.10">
    <property type="entry name" value="SecB-like"/>
    <property type="match status" value="1"/>
</dbReference>
<dbReference type="SUPFAM" id="SSF54611">
    <property type="entry name" value="SecB-like"/>
    <property type="match status" value="1"/>
</dbReference>
<gene>
    <name evidence="1" type="ORF">FEV51_03120</name>
</gene>
<dbReference type="InterPro" id="IPR035958">
    <property type="entry name" value="SecB-like_sf"/>
</dbReference>
<comment type="caution">
    <text evidence="1">The sequence shown here is derived from an EMBL/GenBank/DDBJ whole genome shotgun (WGS) entry which is preliminary data.</text>
</comment>
<keyword evidence="2" id="KW-1185">Reference proteome</keyword>